<dbReference type="EMBL" id="JAKMXF010000319">
    <property type="protein sequence ID" value="KAI6649613.1"/>
    <property type="molecule type" value="Genomic_DNA"/>
</dbReference>
<organism evidence="3 4">
    <name type="scientific">Oopsacas minuta</name>
    <dbReference type="NCBI Taxonomy" id="111878"/>
    <lineage>
        <taxon>Eukaryota</taxon>
        <taxon>Metazoa</taxon>
        <taxon>Porifera</taxon>
        <taxon>Hexactinellida</taxon>
        <taxon>Hexasterophora</taxon>
        <taxon>Lyssacinosida</taxon>
        <taxon>Leucopsacidae</taxon>
        <taxon>Oopsacas</taxon>
    </lineage>
</organism>
<keyword evidence="1" id="KW-1133">Transmembrane helix</keyword>
<feature type="transmembrane region" description="Helical" evidence="1">
    <location>
        <begin position="217"/>
        <end position="245"/>
    </location>
</feature>
<keyword evidence="2" id="KW-0732">Signal</keyword>
<accession>A0AAV7JLP7</accession>
<reference evidence="3 4" key="1">
    <citation type="journal article" date="2023" name="BMC Biol.">
        <title>The compact genome of the sponge Oopsacas minuta (Hexactinellida) is lacking key metazoan core genes.</title>
        <authorList>
            <person name="Santini S."/>
            <person name="Schenkelaars Q."/>
            <person name="Jourda C."/>
            <person name="Duchesne M."/>
            <person name="Belahbib H."/>
            <person name="Rocher C."/>
            <person name="Selva M."/>
            <person name="Riesgo A."/>
            <person name="Vervoort M."/>
            <person name="Leys S.P."/>
            <person name="Kodjabachian L."/>
            <person name="Le Bivic A."/>
            <person name="Borchiellini C."/>
            <person name="Claverie J.M."/>
            <person name="Renard E."/>
        </authorList>
    </citation>
    <scope>NUCLEOTIDE SEQUENCE [LARGE SCALE GENOMIC DNA]</scope>
    <source>
        <strain evidence="3">SPO-2</strain>
    </source>
</reference>
<evidence type="ECO:0000256" key="2">
    <source>
        <dbReference type="SAM" id="SignalP"/>
    </source>
</evidence>
<keyword evidence="1" id="KW-0472">Membrane</keyword>
<keyword evidence="1" id="KW-0812">Transmembrane</keyword>
<feature type="signal peptide" evidence="2">
    <location>
        <begin position="1"/>
        <end position="23"/>
    </location>
</feature>
<proteinExistence type="predicted"/>
<evidence type="ECO:0000313" key="4">
    <source>
        <dbReference type="Proteomes" id="UP001165289"/>
    </source>
</evidence>
<protein>
    <submittedName>
        <fullName evidence="3">Uncharacterized protein</fullName>
    </submittedName>
</protein>
<feature type="chain" id="PRO_5044000849" evidence="2">
    <location>
        <begin position="24"/>
        <end position="343"/>
    </location>
</feature>
<dbReference type="Proteomes" id="UP001165289">
    <property type="component" value="Unassembled WGS sequence"/>
</dbReference>
<gene>
    <name evidence="3" type="ORF">LOD99_6617</name>
</gene>
<evidence type="ECO:0000256" key="1">
    <source>
        <dbReference type="SAM" id="Phobius"/>
    </source>
</evidence>
<comment type="caution">
    <text evidence="3">The sequence shown here is derived from an EMBL/GenBank/DDBJ whole genome shotgun (WGS) entry which is preliminary data.</text>
</comment>
<evidence type="ECO:0000313" key="3">
    <source>
        <dbReference type="EMBL" id="KAI6649613.1"/>
    </source>
</evidence>
<name>A0AAV7JLP7_9METZ</name>
<keyword evidence="4" id="KW-1185">Reference proteome</keyword>
<dbReference type="AlphaFoldDB" id="A0AAV7JLP7"/>
<sequence>MWYFLSLTFLMCFIVATYQSCEYEVIWQPDFCVFKDSLNSRILPPNNDLCNIRQSSIIRLIQKPPAIIDVLYSVSTEEDMRNCNFMNPTSSMALSQASQFQLSTGVYSFGRSYYFISPVNNTCLQFGFYMIAQAASDTCELQQICAQSVLNDSTQENLGCNTDATTEPTNTSTFTTTTSTFTTTTTTFTTFKATATNSTTLTTHVLPNHQLNITMTILIVVGAVLLILVVITSVLIIFAGMYSYVISKRKISKKGNLVENGLQKIPKEKQKIISNKKPINKEDISVIVRGEKPHLNSLRVKWVPIEIFNNGETKLSNTLRALVEARQRDKQYSNDPNVEISSL</sequence>